<dbReference type="HOGENOM" id="CLU_1115948_0_0_1"/>
<name>K1X206_MARBU</name>
<evidence type="ECO:0000313" key="1">
    <source>
        <dbReference type="EMBL" id="EKD14838.1"/>
    </source>
</evidence>
<dbReference type="AlphaFoldDB" id="K1X206"/>
<accession>K1X206</accession>
<reference evidence="1 2" key="1">
    <citation type="journal article" date="2012" name="BMC Genomics">
        <title>Sequencing the genome of Marssonina brunnea reveals fungus-poplar co-evolution.</title>
        <authorList>
            <person name="Zhu S."/>
            <person name="Cao Y.-Z."/>
            <person name="Jiang C."/>
            <person name="Tan B.-Y."/>
            <person name="Wang Z."/>
            <person name="Feng S."/>
            <person name="Zhang L."/>
            <person name="Su X.-H."/>
            <person name="Brejova B."/>
            <person name="Vinar T."/>
            <person name="Xu M."/>
            <person name="Wang M.-X."/>
            <person name="Zhang S.-G."/>
            <person name="Huang M.-R."/>
            <person name="Wu R."/>
            <person name="Zhou Y."/>
        </authorList>
    </citation>
    <scope>NUCLEOTIDE SEQUENCE [LARGE SCALE GENOMIC DNA]</scope>
    <source>
        <strain evidence="1 2">MB_m1</strain>
    </source>
</reference>
<proteinExistence type="predicted"/>
<protein>
    <submittedName>
        <fullName evidence="1">Uncharacterized protein</fullName>
    </submittedName>
</protein>
<dbReference type="KEGG" id="mbe:MBM_07049"/>
<gene>
    <name evidence="1" type="ORF">MBM_07049</name>
</gene>
<dbReference type="Proteomes" id="UP000006753">
    <property type="component" value="Unassembled WGS sequence"/>
</dbReference>
<organism evidence="1 2">
    <name type="scientific">Marssonina brunnea f. sp. multigermtubi (strain MB_m1)</name>
    <name type="common">Marssonina leaf spot fungus</name>
    <dbReference type="NCBI Taxonomy" id="1072389"/>
    <lineage>
        <taxon>Eukaryota</taxon>
        <taxon>Fungi</taxon>
        <taxon>Dikarya</taxon>
        <taxon>Ascomycota</taxon>
        <taxon>Pezizomycotina</taxon>
        <taxon>Leotiomycetes</taxon>
        <taxon>Helotiales</taxon>
        <taxon>Drepanopezizaceae</taxon>
        <taxon>Drepanopeziza</taxon>
    </lineage>
</organism>
<sequence length="249" mass="27731">MSSRITFPRPKQGLDLRRSTLGLDQCLDVEYPLPLKRSARVFLGHSTLRGRRAQEASTAQRQMFHFGAAESVLGQDEANELLWSLLRIPDDAACCPQPKIRDTVLAGPGLRSELLVLRCSKTSALWLPFSRRLLCAMDMLGRGFGLERRLVFLGCSNECLHYAGNDANYALRALLLLAYHALRPSASSSDDIRVLTYLKALGAQPLPDTARRNAIYIVRASKLTCEDFPTNASDMGHISIWDESDFSFS</sequence>
<dbReference type="EMBL" id="JH921444">
    <property type="protein sequence ID" value="EKD14838.1"/>
    <property type="molecule type" value="Genomic_DNA"/>
</dbReference>
<keyword evidence="2" id="KW-1185">Reference proteome</keyword>
<evidence type="ECO:0000313" key="2">
    <source>
        <dbReference type="Proteomes" id="UP000006753"/>
    </source>
</evidence>
<dbReference type="InParanoid" id="K1X206"/>